<feature type="signal peptide" evidence="3">
    <location>
        <begin position="1"/>
        <end position="24"/>
    </location>
</feature>
<feature type="transmembrane region" description="Helical" evidence="2">
    <location>
        <begin position="252"/>
        <end position="275"/>
    </location>
</feature>
<keyword evidence="3" id="KW-0732">Signal</keyword>
<reference evidence="4" key="1">
    <citation type="journal article" date="2021" name="Nat. Commun.">
        <title>Genetic determinants of endophytism in the Arabidopsis root mycobiome.</title>
        <authorList>
            <person name="Mesny F."/>
            <person name="Miyauchi S."/>
            <person name="Thiergart T."/>
            <person name="Pickel B."/>
            <person name="Atanasova L."/>
            <person name="Karlsson M."/>
            <person name="Huettel B."/>
            <person name="Barry K.W."/>
            <person name="Haridas S."/>
            <person name="Chen C."/>
            <person name="Bauer D."/>
            <person name="Andreopoulos W."/>
            <person name="Pangilinan J."/>
            <person name="LaButti K."/>
            <person name="Riley R."/>
            <person name="Lipzen A."/>
            <person name="Clum A."/>
            <person name="Drula E."/>
            <person name="Henrissat B."/>
            <person name="Kohler A."/>
            <person name="Grigoriev I.V."/>
            <person name="Martin F.M."/>
            <person name="Hacquard S."/>
        </authorList>
    </citation>
    <scope>NUCLEOTIDE SEQUENCE</scope>
    <source>
        <strain evidence="4">MPI-SDFR-AT-0120</strain>
    </source>
</reference>
<gene>
    <name evidence="4" type="ORF">FB567DRAFT_536558</name>
</gene>
<protein>
    <recommendedName>
        <fullName evidence="6">LPXTG-domain-containing protein</fullName>
    </recommendedName>
</protein>
<dbReference type="PANTHER" id="PTHR16861">
    <property type="entry name" value="GLYCOPROTEIN 38"/>
    <property type="match status" value="1"/>
</dbReference>
<feature type="chain" id="PRO_5035443686" description="LPXTG-domain-containing protein" evidence="3">
    <location>
        <begin position="25"/>
        <end position="343"/>
    </location>
</feature>
<dbReference type="Proteomes" id="UP000813461">
    <property type="component" value="Unassembled WGS sequence"/>
</dbReference>
<evidence type="ECO:0000313" key="5">
    <source>
        <dbReference type="Proteomes" id="UP000813461"/>
    </source>
</evidence>
<evidence type="ECO:0000313" key="4">
    <source>
        <dbReference type="EMBL" id="KAH7075281.1"/>
    </source>
</evidence>
<comment type="caution">
    <text evidence="4">The sequence shown here is derived from an EMBL/GenBank/DDBJ whole genome shotgun (WGS) entry which is preliminary data.</text>
</comment>
<keyword evidence="2" id="KW-1133">Transmembrane helix</keyword>
<dbReference type="AlphaFoldDB" id="A0A8K0QVW7"/>
<evidence type="ECO:0000256" key="1">
    <source>
        <dbReference type="SAM" id="MobiDB-lite"/>
    </source>
</evidence>
<feature type="region of interest" description="Disordered" evidence="1">
    <location>
        <begin position="306"/>
        <end position="343"/>
    </location>
</feature>
<organism evidence="4 5">
    <name type="scientific">Paraphoma chrysanthemicola</name>
    <dbReference type="NCBI Taxonomy" id="798071"/>
    <lineage>
        <taxon>Eukaryota</taxon>
        <taxon>Fungi</taxon>
        <taxon>Dikarya</taxon>
        <taxon>Ascomycota</taxon>
        <taxon>Pezizomycotina</taxon>
        <taxon>Dothideomycetes</taxon>
        <taxon>Pleosporomycetidae</taxon>
        <taxon>Pleosporales</taxon>
        <taxon>Pleosporineae</taxon>
        <taxon>Phaeosphaeriaceae</taxon>
        <taxon>Paraphoma</taxon>
    </lineage>
</organism>
<sequence length="343" mass="37064">MRSRIRYTATSLLVFLSTISSALEVSPDSPCAPKCIDDPRTGNASDVASSLTFNRDLFCYDWEVVGNNATQSGQKFKDCNNCMKSSGYAWTTAVERDTNWFLFNNRAVVDWCLFGRFAEEENKNISQSSIYKTCNNKCSQIYDAADYNIKQRPDSYSFCDYSGNFTTDAQSCLTCLYETPGLTILGNVLTTVVDLCKKKPGKVYDVPKDQEIYAATKIALAASSASASGSASPSSSNTPSTSSQSAGLSKGAIAGIVLGALVGIAVILGAVLFLLRRKKNKNKNMAMPVAHEVAGSGSYQYDPVHQSGKGQYAYQQPAEVEQAHRPAELGGQSTPNELPTGRL</sequence>
<evidence type="ECO:0000256" key="3">
    <source>
        <dbReference type="SAM" id="SignalP"/>
    </source>
</evidence>
<keyword evidence="2" id="KW-0472">Membrane</keyword>
<keyword evidence="5" id="KW-1185">Reference proteome</keyword>
<name>A0A8K0QVW7_9PLEO</name>
<dbReference type="CDD" id="cd12087">
    <property type="entry name" value="TM_EGFR-like"/>
    <property type="match status" value="1"/>
</dbReference>
<dbReference type="OrthoDB" id="5426678at2759"/>
<dbReference type="EMBL" id="JAGMVJ010000020">
    <property type="protein sequence ID" value="KAH7075281.1"/>
    <property type="molecule type" value="Genomic_DNA"/>
</dbReference>
<evidence type="ECO:0000256" key="2">
    <source>
        <dbReference type="SAM" id="Phobius"/>
    </source>
</evidence>
<dbReference type="PANTHER" id="PTHR16861:SF4">
    <property type="entry name" value="SH3 DOMAIN PROTEIN (AFU_ORTHOLOGUE AFUA_1G13610)"/>
    <property type="match status" value="1"/>
</dbReference>
<accession>A0A8K0QVW7</accession>
<evidence type="ECO:0008006" key="6">
    <source>
        <dbReference type="Google" id="ProtNLM"/>
    </source>
</evidence>
<proteinExistence type="predicted"/>
<keyword evidence="2" id="KW-0812">Transmembrane</keyword>